<dbReference type="PANTHER" id="PTHR10314">
    <property type="entry name" value="CYSTATHIONINE BETA-SYNTHASE"/>
    <property type="match status" value="1"/>
</dbReference>
<evidence type="ECO:0000256" key="2">
    <source>
        <dbReference type="ARBA" id="ARBA00022898"/>
    </source>
</evidence>
<dbReference type="AlphaFoldDB" id="A0A176YR78"/>
<reference evidence="4 5" key="1">
    <citation type="submission" date="2016-03" db="EMBL/GenBank/DDBJ databases">
        <title>Draft Genome Sequence of the Strain BR 10245 (Bradyrhizobium sp.) isolated from nodules of Centrolobium paraense.</title>
        <authorList>
            <person name="Simoes-Araujo J.L.Sr."/>
            <person name="Barauna A.C."/>
            <person name="Silva K."/>
            <person name="Zilli J.E."/>
        </authorList>
    </citation>
    <scope>NUCLEOTIDE SEQUENCE [LARGE SCALE GENOMIC DNA]</scope>
    <source>
        <strain evidence="4 5">BR 10245</strain>
    </source>
</reference>
<evidence type="ECO:0000259" key="3">
    <source>
        <dbReference type="Pfam" id="PF00291"/>
    </source>
</evidence>
<dbReference type="GO" id="GO:0016765">
    <property type="term" value="F:transferase activity, transferring alkyl or aryl (other than methyl) groups"/>
    <property type="evidence" value="ECO:0007669"/>
    <property type="project" value="UniProtKB-ARBA"/>
</dbReference>
<dbReference type="GO" id="GO:0006535">
    <property type="term" value="P:cysteine biosynthetic process from serine"/>
    <property type="evidence" value="ECO:0007669"/>
    <property type="project" value="InterPro"/>
</dbReference>
<dbReference type="InterPro" id="IPR036052">
    <property type="entry name" value="TrpB-like_PALP_sf"/>
</dbReference>
<dbReference type="SUPFAM" id="SSF53686">
    <property type="entry name" value="Tryptophan synthase beta subunit-like PLP-dependent enzymes"/>
    <property type="match status" value="1"/>
</dbReference>
<dbReference type="OrthoDB" id="9805733at2"/>
<dbReference type="InterPro" id="IPR001926">
    <property type="entry name" value="TrpB-like_PALP"/>
</dbReference>
<dbReference type="RefSeq" id="WP_063700912.1">
    <property type="nucleotide sequence ID" value="NZ_LUUB01000059.1"/>
</dbReference>
<protein>
    <submittedName>
        <fullName evidence="4">Cysteine synthase</fullName>
    </submittedName>
</protein>
<evidence type="ECO:0000313" key="5">
    <source>
        <dbReference type="Proteomes" id="UP000076959"/>
    </source>
</evidence>
<dbReference type="InterPro" id="IPR050214">
    <property type="entry name" value="Cys_Synth/Cystath_Beta-Synth"/>
</dbReference>
<keyword evidence="2" id="KW-0663">Pyridoxal phosphate</keyword>
<dbReference type="InterPro" id="IPR001216">
    <property type="entry name" value="P-phosphate_BS"/>
</dbReference>
<accession>A0A176YR78</accession>
<comment type="cofactor">
    <cofactor evidence="1">
        <name>pyridoxal 5'-phosphate</name>
        <dbReference type="ChEBI" id="CHEBI:597326"/>
    </cofactor>
</comment>
<organism evidence="4 5">
    <name type="scientific">Bradyrhizobium centrolobii</name>
    <dbReference type="NCBI Taxonomy" id="1505087"/>
    <lineage>
        <taxon>Bacteria</taxon>
        <taxon>Pseudomonadati</taxon>
        <taxon>Pseudomonadota</taxon>
        <taxon>Alphaproteobacteria</taxon>
        <taxon>Hyphomicrobiales</taxon>
        <taxon>Nitrobacteraceae</taxon>
        <taxon>Bradyrhizobium</taxon>
    </lineage>
</organism>
<name>A0A176YR78_9BRAD</name>
<dbReference type="EMBL" id="LUUB01000059">
    <property type="protein sequence ID" value="OAF08737.1"/>
    <property type="molecule type" value="Genomic_DNA"/>
</dbReference>
<dbReference type="STRING" id="1505087.AYJ54_13885"/>
<dbReference type="Pfam" id="PF00291">
    <property type="entry name" value="PALP"/>
    <property type="match status" value="1"/>
</dbReference>
<dbReference type="PROSITE" id="PS00901">
    <property type="entry name" value="CYS_SYNTHASE"/>
    <property type="match status" value="1"/>
</dbReference>
<feature type="domain" description="Tryptophan synthase beta chain-like PALP" evidence="3">
    <location>
        <begin position="6"/>
        <end position="295"/>
    </location>
</feature>
<proteinExistence type="predicted"/>
<keyword evidence="5" id="KW-1185">Reference proteome</keyword>
<evidence type="ECO:0000313" key="4">
    <source>
        <dbReference type="EMBL" id="OAF08737.1"/>
    </source>
</evidence>
<sequence length="348" mass="36981">MLPTTVTQLIGQTPVMSIEVPDQDARLVLKLEKNNPGGSMKDRMARSMVVAALEDGRLTPGGTIIESSSGNTGTGLALAALEFGLQFIAIVDHHAAPDKIRTMRSLGAEIRYAEGDFAEDEVAIVERQRIAEHLAAQLPGAVFMNQWDNPANPKGYAGLVEELVAQLSDGIDAFVACVGTGGSITGVAQGLKRHNPTIRTLGVEPAGSIVFGTAGHPYYQSGTGTPAGKDIGKVLDYGCIDEGVQVTDVQAFETARYFARRKGLLVGGSTGGAIYKAMEFIAAGKLTGTVVTMVADGGEKYLSTIFDDEWMAQRHLLDPGITAQLDGWLFGTRSRHEIDRARSSTMLT</sequence>
<dbReference type="Proteomes" id="UP000076959">
    <property type="component" value="Unassembled WGS sequence"/>
</dbReference>
<dbReference type="CDD" id="cd01561">
    <property type="entry name" value="CBS_like"/>
    <property type="match status" value="1"/>
</dbReference>
<comment type="caution">
    <text evidence="4">The sequence shown here is derived from an EMBL/GenBank/DDBJ whole genome shotgun (WGS) entry which is preliminary data.</text>
</comment>
<dbReference type="Gene3D" id="3.40.50.1100">
    <property type="match status" value="2"/>
</dbReference>
<evidence type="ECO:0000256" key="1">
    <source>
        <dbReference type="ARBA" id="ARBA00001933"/>
    </source>
</evidence>
<gene>
    <name evidence="4" type="ORF">AYJ54_13885</name>
</gene>